<dbReference type="AlphaFoldDB" id="A0A0G3I3H0"/>
<dbReference type="Pfam" id="PF01545">
    <property type="entry name" value="Cation_efflux"/>
    <property type="match status" value="1"/>
</dbReference>
<feature type="transmembrane region" description="Helical" evidence="6">
    <location>
        <begin position="91"/>
        <end position="115"/>
    </location>
</feature>
<dbReference type="RefSeq" id="WP_047264391.1">
    <property type="nucleotide sequence ID" value="NZ_CP004021.1"/>
</dbReference>
<dbReference type="GO" id="GO:0015093">
    <property type="term" value="F:ferrous iron transmembrane transporter activity"/>
    <property type="evidence" value="ECO:0007669"/>
    <property type="project" value="TreeGrafter"/>
</dbReference>
<feature type="transmembrane region" description="Helical" evidence="6">
    <location>
        <begin position="196"/>
        <end position="216"/>
    </location>
</feature>
<dbReference type="PATRIC" id="fig|1277257.4.peg.831"/>
<dbReference type="PANTHER" id="PTHR43840:SF15">
    <property type="entry name" value="MITOCHONDRIAL METAL TRANSPORTER 1-RELATED"/>
    <property type="match status" value="1"/>
</dbReference>
<proteinExistence type="predicted"/>
<keyword evidence="5 6" id="KW-0472">Membrane</keyword>
<protein>
    <submittedName>
        <fullName evidence="8">Cation diffusion facilitator family transporter</fullName>
    </submittedName>
</protein>
<accession>A0A0G3I3H0</accession>
<sequence>MQNYKARSKSEESLLKLSICVTILMASANLIVGVITGSSSIVFDGFYSYLDAGMTTLSLIVAKLISRDVLEENYSERKRYFQFGFWHFEPIVLAFNSIILIFVTLYEFLVSIMTVISGGHDINFEKAVIYSFIAACVCFAMGTYERRCNRDIKSDFIALDAKSWIVGGFLLLAVVIVFLCGISLRDGIYDWLIPYVDPVVLMSICLFILPTAIYTMKSATFEIFQMTPIDLDIQVRESLYPIVVRHGFIDFYTYVTKVGRSRFIEIYLIVPPHYPINRIESLDAIRHEVGGAVGGLGEERWLTISFTTQKKWAI</sequence>
<evidence type="ECO:0000256" key="4">
    <source>
        <dbReference type="ARBA" id="ARBA00022989"/>
    </source>
</evidence>
<dbReference type="GO" id="GO:0015341">
    <property type="term" value="F:zinc efflux antiporter activity"/>
    <property type="evidence" value="ECO:0007669"/>
    <property type="project" value="TreeGrafter"/>
</dbReference>
<keyword evidence="9" id="KW-1185">Reference proteome</keyword>
<keyword evidence="4 6" id="KW-1133">Transmembrane helix</keyword>
<dbReference type="InterPro" id="IPR050291">
    <property type="entry name" value="CDF_Transporter"/>
</dbReference>
<organism evidence="8 9">
    <name type="scientific">Candidatus Liberibacter africanus PTSAPSY</name>
    <dbReference type="NCBI Taxonomy" id="1277257"/>
    <lineage>
        <taxon>Bacteria</taxon>
        <taxon>Pseudomonadati</taxon>
        <taxon>Pseudomonadota</taxon>
        <taxon>Alphaproteobacteria</taxon>
        <taxon>Hyphomicrobiales</taxon>
        <taxon>Rhizobiaceae</taxon>
        <taxon>Liberibacter</taxon>
    </lineage>
</organism>
<keyword evidence="2" id="KW-0813">Transport</keyword>
<evidence type="ECO:0000313" key="8">
    <source>
        <dbReference type="EMBL" id="AKK20401.1"/>
    </source>
</evidence>
<dbReference type="InterPro" id="IPR027469">
    <property type="entry name" value="Cation_efflux_TMD_sf"/>
</dbReference>
<dbReference type="EMBL" id="CP004021">
    <property type="protein sequence ID" value="AKK20401.1"/>
    <property type="molecule type" value="Genomic_DNA"/>
</dbReference>
<dbReference type="GO" id="GO:0006882">
    <property type="term" value="P:intracellular zinc ion homeostasis"/>
    <property type="evidence" value="ECO:0007669"/>
    <property type="project" value="TreeGrafter"/>
</dbReference>
<evidence type="ECO:0000256" key="3">
    <source>
        <dbReference type="ARBA" id="ARBA00022692"/>
    </source>
</evidence>
<evidence type="ECO:0000256" key="5">
    <source>
        <dbReference type="ARBA" id="ARBA00023136"/>
    </source>
</evidence>
<evidence type="ECO:0000256" key="6">
    <source>
        <dbReference type="SAM" id="Phobius"/>
    </source>
</evidence>
<feature type="transmembrane region" description="Helical" evidence="6">
    <location>
        <begin position="49"/>
        <end position="70"/>
    </location>
</feature>
<dbReference type="KEGG" id="lau:G293_03875"/>
<dbReference type="InterPro" id="IPR058533">
    <property type="entry name" value="Cation_efflux_TM"/>
</dbReference>
<keyword evidence="3 6" id="KW-0812">Transmembrane</keyword>
<evidence type="ECO:0000256" key="2">
    <source>
        <dbReference type="ARBA" id="ARBA00022448"/>
    </source>
</evidence>
<dbReference type="GO" id="GO:0005886">
    <property type="term" value="C:plasma membrane"/>
    <property type="evidence" value="ECO:0007669"/>
    <property type="project" value="TreeGrafter"/>
</dbReference>
<comment type="subcellular location">
    <subcellularLocation>
        <location evidence="1">Membrane</location>
        <topology evidence="1">Multi-pass membrane protein</topology>
    </subcellularLocation>
</comment>
<dbReference type="OrthoDB" id="2388015at2"/>
<feature type="domain" description="Cation efflux protein transmembrane" evidence="7">
    <location>
        <begin position="15"/>
        <end position="221"/>
    </location>
</feature>
<feature type="transmembrane region" description="Helical" evidence="6">
    <location>
        <begin position="127"/>
        <end position="144"/>
    </location>
</feature>
<dbReference type="STRING" id="1277257.G293_03875"/>
<dbReference type="PANTHER" id="PTHR43840">
    <property type="entry name" value="MITOCHONDRIAL METAL TRANSPORTER 1-RELATED"/>
    <property type="match status" value="1"/>
</dbReference>
<evidence type="ECO:0000313" key="9">
    <source>
        <dbReference type="Proteomes" id="UP000035503"/>
    </source>
</evidence>
<dbReference type="SUPFAM" id="SSF161111">
    <property type="entry name" value="Cation efflux protein transmembrane domain-like"/>
    <property type="match status" value="1"/>
</dbReference>
<reference evidence="8 9" key="1">
    <citation type="journal article" date="2015" name="Genome Announc.">
        <title>Complete Genome Sequence of 'Candidatus Liberibacter africanus,' a Bacterium Associated with Citrus Huanglongbing.</title>
        <authorList>
            <person name="Lin H."/>
            <person name="Pietersen G."/>
            <person name="Han C."/>
            <person name="Read D.A."/>
            <person name="Lou B."/>
            <person name="Gupta G."/>
            <person name="Civerolo E.L."/>
        </authorList>
    </citation>
    <scope>NUCLEOTIDE SEQUENCE [LARGE SCALE GENOMIC DNA]</scope>
    <source>
        <strain evidence="8 9">PTSAPSY</strain>
    </source>
</reference>
<name>A0A0G3I3H0_LIBAF</name>
<evidence type="ECO:0000256" key="1">
    <source>
        <dbReference type="ARBA" id="ARBA00004141"/>
    </source>
</evidence>
<evidence type="ECO:0000259" key="7">
    <source>
        <dbReference type="Pfam" id="PF01545"/>
    </source>
</evidence>
<gene>
    <name evidence="8" type="ORF">G293_03875</name>
</gene>
<feature type="transmembrane region" description="Helical" evidence="6">
    <location>
        <begin position="164"/>
        <end position="184"/>
    </location>
</feature>
<dbReference type="GO" id="GO:0015086">
    <property type="term" value="F:cadmium ion transmembrane transporter activity"/>
    <property type="evidence" value="ECO:0007669"/>
    <property type="project" value="TreeGrafter"/>
</dbReference>
<dbReference type="Gene3D" id="1.20.1510.10">
    <property type="entry name" value="Cation efflux protein transmembrane domain"/>
    <property type="match status" value="1"/>
</dbReference>
<dbReference type="Proteomes" id="UP000035503">
    <property type="component" value="Chromosome"/>
</dbReference>
<feature type="transmembrane region" description="Helical" evidence="6">
    <location>
        <begin position="21"/>
        <end position="43"/>
    </location>
</feature>